<dbReference type="Proteomes" id="UP000220768">
    <property type="component" value="Unassembled WGS sequence"/>
</dbReference>
<sequence length="59" mass="6543">MQRRAGNRKSMPSVIVIYNLVKILGWEAVTVGGRDPDHSNLATASGGRVPYPRFEMNDI</sequence>
<reference evidence="2 4" key="2">
    <citation type="submission" date="2018-11" db="EMBL/GenBank/DDBJ databases">
        <title>Rhizobium chutanense sp. nov., isolated from root nodules of Phaseolus vulgaris in China.</title>
        <authorList>
            <person name="Huo Y."/>
        </authorList>
    </citation>
    <scope>NUCLEOTIDE SEQUENCE [LARGE SCALE GENOMIC DNA]</scope>
    <source>
        <strain evidence="2 4">C16</strain>
    </source>
</reference>
<accession>A0A2A6J8E6</accession>
<dbReference type="EMBL" id="NWSV01000014">
    <property type="protein sequence ID" value="PDT02396.1"/>
    <property type="molecule type" value="Genomic_DNA"/>
</dbReference>
<protein>
    <submittedName>
        <fullName evidence="1">Uncharacterized protein</fullName>
    </submittedName>
</protein>
<dbReference type="EMBL" id="RJTJ01000011">
    <property type="protein sequence ID" value="RUM05871.1"/>
    <property type="molecule type" value="Genomic_DNA"/>
</dbReference>
<name>A0A2A6J8E6_9HYPH</name>
<dbReference type="AlphaFoldDB" id="A0A2A6J8E6"/>
<gene>
    <name evidence="1" type="ORF">CO666_20590</name>
    <name evidence="2" type="ORF">EFR84_15105</name>
</gene>
<dbReference type="Proteomes" id="UP000278081">
    <property type="component" value="Unassembled WGS sequence"/>
</dbReference>
<comment type="caution">
    <text evidence="1">The sequence shown here is derived from an EMBL/GenBank/DDBJ whole genome shotgun (WGS) entry which is preliminary data.</text>
</comment>
<evidence type="ECO:0000313" key="4">
    <source>
        <dbReference type="Proteomes" id="UP000278081"/>
    </source>
</evidence>
<evidence type="ECO:0000313" key="1">
    <source>
        <dbReference type="EMBL" id="PDT02396.1"/>
    </source>
</evidence>
<accession>A0A3S0R0I1</accession>
<proteinExistence type="predicted"/>
<evidence type="ECO:0000313" key="2">
    <source>
        <dbReference type="EMBL" id="RUM05871.1"/>
    </source>
</evidence>
<evidence type="ECO:0000313" key="3">
    <source>
        <dbReference type="Proteomes" id="UP000220768"/>
    </source>
</evidence>
<organism evidence="1 3">
    <name type="scientific">Rhizobium chutanense</name>
    <dbReference type="NCBI Taxonomy" id="2035448"/>
    <lineage>
        <taxon>Bacteria</taxon>
        <taxon>Pseudomonadati</taxon>
        <taxon>Pseudomonadota</taxon>
        <taxon>Alphaproteobacteria</taxon>
        <taxon>Hyphomicrobiales</taxon>
        <taxon>Rhizobiaceae</taxon>
        <taxon>Rhizobium/Agrobacterium group</taxon>
        <taxon>Rhizobium</taxon>
    </lineage>
</organism>
<keyword evidence="3" id="KW-1185">Reference proteome</keyword>
<dbReference type="OrthoDB" id="8374601at2"/>
<reference evidence="1 3" key="1">
    <citation type="submission" date="2017-09" db="EMBL/GenBank/DDBJ databases">
        <title>Comparative genomics of rhizobia isolated from Phaseolus vulgaris in China.</title>
        <authorList>
            <person name="Tong W."/>
        </authorList>
    </citation>
    <scope>NUCLEOTIDE SEQUENCE [LARGE SCALE GENOMIC DNA]</scope>
    <source>
        <strain evidence="1 3">C5</strain>
    </source>
</reference>